<dbReference type="Proteomes" id="UP000321570">
    <property type="component" value="Unassembled WGS sequence"/>
</dbReference>
<organism evidence="1 2">
    <name type="scientific">Hymenolepis diminuta</name>
    <name type="common">Rat tapeworm</name>
    <dbReference type="NCBI Taxonomy" id="6216"/>
    <lineage>
        <taxon>Eukaryota</taxon>
        <taxon>Metazoa</taxon>
        <taxon>Spiralia</taxon>
        <taxon>Lophotrochozoa</taxon>
        <taxon>Platyhelminthes</taxon>
        <taxon>Cestoda</taxon>
        <taxon>Eucestoda</taxon>
        <taxon>Cyclophyllidea</taxon>
        <taxon>Hymenolepididae</taxon>
        <taxon>Hymenolepis</taxon>
    </lineage>
</organism>
<accession>A0A564Z3E5</accession>
<proteinExistence type="predicted"/>
<protein>
    <submittedName>
        <fullName evidence="1">Uncharacterized protein</fullName>
    </submittedName>
</protein>
<gene>
    <name evidence="1" type="ORF">WMSIL1_LOCUS12185</name>
</gene>
<evidence type="ECO:0000313" key="1">
    <source>
        <dbReference type="EMBL" id="VUZ53950.1"/>
    </source>
</evidence>
<dbReference type="EMBL" id="CABIJS010000588">
    <property type="protein sequence ID" value="VUZ53950.1"/>
    <property type="molecule type" value="Genomic_DNA"/>
</dbReference>
<dbReference type="GO" id="GO:0003676">
    <property type="term" value="F:nucleic acid binding"/>
    <property type="evidence" value="ECO:0007669"/>
    <property type="project" value="InterPro"/>
</dbReference>
<evidence type="ECO:0000313" key="2">
    <source>
        <dbReference type="Proteomes" id="UP000321570"/>
    </source>
</evidence>
<dbReference type="InterPro" id="IPR036397">
    <property type="entry name" value="RNaseH_sf"/>
</dbReference>
<dbReference type="Gene3D" id="3.30.420.10">
    <property type="entry name" value="Ribonuclease H-like superfamily/Ribonuclease H"/>
    <property type="match status" value="1"/>
</dbReference>
<reference evidence="1 2" key="1">
    <citation type="submission" date="2019-07" db="EMBL/GenBank/DDBJ databases">
        <authorList>
            <person name="Jastrzebski P J."/>
            <person name="Paukszto L."/>
            <person name="Jastrzebski P J."/>
        </authorList>
    </citation>
    <scope>NUCLEOTIDE SEQUENCE [LARGE SCALE GENOMIC DNA]</scope>
    <source>
        <strain evidence="1 2">WMS-il1</strain>
    </source>
</reference>
<sequence length="104" mass="12141">MKRLGWESLKPPHDLSEMNKQQRVTCCVSLRSHELQVPFSDRIITDSDEKWILCNIIKHKRRWLSQDSSLKPIPQPRQFETVPETNSFVCMVRFEGNCLLGTNG</sequence>
<keyword evidence="2" id="KW-1185">Reference proteome</keyword>
<name>A0A564Z3E5_HYMDI</name>
<dbReference type="AlphaFoldDB" id="A0A564Z3E5"/>